<dbReference type="GeneID" id="29945651"/>
<dbReference type="InterPro" id="IPR046217">
    <property type="entry name" value="DUF6250"/>
</dbReference>
<feature type="domain" description="DUF6250" evidence="2">
    <location>
        <begin position="70"/>
        <end position="235"/>
    </location>
</feature>
<evidence type="ECO:0000313" key="6">
    <source>
        <dbReference type="Proteomes" id="UP000241426"/>
    </source>
</evidence>
<dbReference type="EMBL" id="PYNF01000006">
    <property type="protein sequence ID" value="PSU99147.1"/>
    <property type="molecule type" value="Genomic_DNA"/>
</dbReference>
<dbReference type="OrthoDB" id="262615at2"/>
<keyword evidence="5" id="KW-1185">Reference proteome</keyword>
<keyword evidence="1" id="KW-0732">Signal</keyword>
<evidence type="ECO:0000313" key="3">
    <source>
        <dbReference type="EMBL" id="PSU99147.1"/>
    </source>
</evidence>
<dbReference type="Gene3D" id="2.60.120.200">
    <property type="match status" value="1"/>
</dbReference>
<evidence type="ECO:0000313" key="5">
    <source>
        <dbReference type="Proteomes" id="UP000240728"/>
    </source>
</evidence>
<dbReference type="AlphaFoldDB" id="A0A2T3R0R6"/>
<evidence type="ECO:0000259" key="2">
    <source>
        <dbReference type="Pfam" id="PF19763"/>
    </source>
</evidence>
<gene>
    <name evidence="4" type="ORF">C0W53_03490</name>
    <name evidence="3" type="ORF">C9J27_09250</name>
</gene>
<evidence type="ECO:0000313" key="4">
    <source>
        <dbReference type="EMBL" id="PSX46008.1"/>
    </source>
</evidence>
<dbReference type="RefSeq" id="WP_052957342.1">
    <property type="nucleotide sequence ID" value="NZ_JZTB01000001.1"/>
</dbReference>
<protein>
    <submittedName>
        <fullName evidence="4">Tat pathway signal sequence domain protein</fullName>
    </submittedName>
</protein>
<proteinExistence type="predicted"/>
<dbReference type="Proteomes" id="UP000241426">
    <property type="component" value="Unassembled WGS sequence"/>
</dbReference>
<comment type="caution">
    <text evidence="4">The sequence shown here is derived from an EMBL/GenBank/DDBJ whole genome shotgun (WGS) entry which is preliminary data.</text>
</comment>
<evidence type="ECO:0000256" key="1">
    <source>
        <dbReference type="SAM" id="SignalP"/>
    </source>
</evidence>
<accession>A0A0B7JBV8</accession>
<reference evidence="5 6" key="1">
    <citation type="submission" date="2018-01" db="EMBL/GenBank/DDBJ databases">
        <title>Whole genome sequencing of Histamine producing bacteria.</title>
        <authorList>
            <person name="Butler K."/>
        </authorList>
    </citation>
    <scope>NUCLEOTIDE SEQUENCE [LARGE SCALE GENOMIC DNA]</scope>
    <source>
        <strain evidence="4 5">A1-4</strain>
        <strain evidence="3 6">FS-7.2</strain>
    </source>
</reference>
<sequence length="243" mass="27642">MKVKLFALVCATVFSYSVLATENKSLDPVKLINQQGTLIYSDSFDNQLSQWVIEKIDTSVVDIKQGEMDINDDGGTTVWFKHSIAAPSVIEFEGKVVVAGGKNDRGTDLNFFWMAQEPGSTDFFAKSKWRGGDMRKYDPMQLYYIGYGANDNSTTRFRRYPGDGTRPLLPQYDVIDQLFMNVPNTHTKIQIVSLNEGTYVYANGKKLYFIDGEKEFNKGYFGFRTWKSHVAIDNFKVYSLAML</sequence>
<organism evidence="4 5">
    <name type="scientific">Photobacterium kishitanii</name>
    <dbReference type="NCBI Taxonomy" id="318456"/>
    <lineage>
        <taxon>Bacteria</taxon>
        <taxon>Pseudomonadati</taxon>
        <taxon>Pseudomonadota</taxon>
        <taxon>Gammaproteobacteria</taxon>
        <taxon>Vibrionales</taxon>
        <taxon>Vibrionaceae</taxon>
        <taxon>Photobacterium</taxon>
    </lineage>
</organism>
<dbReference type="Proteomes" id="UP000240728">
    <property type="component" value="Unassembled WGS sequence"/>
</dbReference>
<accession>A0A2T3R0R6</accession>
<name>A0A2T3R0R6_9GAMM</name>
<dbReference type="Pfam" id="PF19763">
    <property type="entry name" value="DUF6250"/>
    <property type="match status" value="1"/>
</dbReference>
<dbReference type="STRING" id="318456.GCA_001455895_00457"/>
<feature type="signal peptide" evidence="1">
    <location>
        <begin position="1"/>
        <end position="20"/>
    </location>
</feature>
<feature type="chain" id="PRO_5044580635" evidence="1">
    <location>
        <begin position="21"/>
        <end position="243"/>
    </location>
</feature>
<dbReference type="EMBL" id="PYOZ01000002">
    <property type="protein sequence ID" value="PSX46008.1"/>
    <property type="molecule type" value="Genomic_DNA"/>
</dbReference>